<feature type="region of interest" description="Disordered" evidence="8">
    <location>
        <begin position="466"/>
        <end position="520"/>
    </location>
</feature>
<evidence type="ECO:0000256" key="4">
    <source>
        <dbReference type="ARBA" id="ARBA00022490"/>
    </source>
</evidence>
<evidence type="ECO:0000256" key="8">
    <source>
        <dbReference type="SAM" id="MobiDB-lite"/>
    </source>
</evidence>
<evidence type="ECO:0000256" key="7">
    <source>
        <dbReference type="RuleBase" id="RU364108"/>
    </source>
</evidence>
<comment type="function">
    <text evidence="7">Acts as an adapter for the XPO1/CRM1-mediated export of the 60S ribosomal subunit.</text>
</comment>
<dbReference type="InterPro" id="IPR048899">
    <property type="entry name" value="NMD_SH3"/>
</dbReference>
<dbReference type="InterPro" id="IPR048898">
    <property type="entry name" value="OB_NMD3"/>
</dbReference>
<dbReference type="GO" id="GO:0005634">
    <property type="term" value="C:nucleus"/>
    <property type="evidence" value="ECO:0007669"/>
    <property type="project" value="UniProtKB-SubCell"/>
</dbReference>
<dbReference type="GO" id="GO:0000055">
    <property type="term" value="P:ribosomal large subunit export from nucleus"/>
    <property type="evidence" value="ECO:0007669"/>
    <property type="project" value="TreeGrafter"/>
</dbReference>
<evidence type="ECO:0000313" key="12">
    <source>
        <dbReference type="EMBL" id="PWW79420.1"/>
    </source>
</evidence>
<dbReference type="GO" id="GO:0043023">
    <property type="term" value="F:ribosomal large subunit binding"/>
    <property type="evidence" value="ECO:0007669"/>
    <property type="project" value="InterPro"/>
</dbReference>
<evidence type="ECO:0000259" key="11">
    <source>
        <dbReference type="Pfam" id="PF21193"/>
    </source>
</evidence>
<accession>A0A317SZT6</accession>
<keyword evidence="6 7" id="KW-0539">Nucleus</keyword>
<evidence type="ECO:0000256" key="3">
    <source>
        <dbReference type="ARBA" id="ARBA00022448"/>
    </source>
</evidence>
<reference evidence="12 13" key="1">
    <citation type="submission" date="2018-03" db="EMBL/GenBank/DDBJ databases">
        <title>Genomes of Pezizomycetes fungi and the evolution of truffles.</title>
        <authorList>
            <person name="Murat C."/>
            <person name="Payen T."/>
            <person name="Noel B."/>
            <person name="Kuo A."/>
            <person name="Martin F.M."/>
        </authorList>
    </citation>
    <scope>NUCLEOTIDE SEQUENCE [LARGE SCALE GENOMIC DNA]</scope>
    <source>
        <strain evidence="12">091103-1</strain>
    </source>
</reference>
<evidence type="ECO:0000256" key="5">
    <source>
        <dbReference type="ARBA" id="ARBA00022927"/>
    </source>
</evidence>
<gene>
    <name evidence="12" type="ORF">C7212DRAFT_291145</name>
</gene>
<dbReference type="GO" id="GO:0005737">
    <property type="term" value="C:cytoplasm"/>
    <property type="evidence" value="ECO:0007669"/>
    <property type="project" value="UniProtKB-SubCell"/>
</dbReference>
<dbReference type="Pfam" id="PF21193">
    <property type="entry name" value="NMD_SH3"/>
    <property type="match status" value="1"/>
</dbReference>
<keyword evidence="3 7" id="KW-0813">Transport</keyword>
<keyword evidence="5 7" id="KW-0653">Protein transport</keyword>
<dbReference type="AlphaFoldDB" id="A0A317SZT6"/>
<dbReference type="InterPro" id="IPR039768">
    <property type="entry name" value="Nmd3"/>
</dbReference>
<dbReference type="Pfam" id="PF21192">
    <property type="entry name" value="OB_NMD3"/>
    <property type="match status" value="1"/>
</dbReference>
<comment type="caution">
    <text evidence="12">The sequence shown here is derived from an EMBL/GenBank/DDBJ whole genome shotgun (WGS) entry which is preliminary data.</text>
</comment>
<proteinExistence type="inferred from homology"/>
<dbReference type="Pfam" id="PF04981">
    <property type="entry name" value="NMD3"/>
    <property type="match status" value="1"/>
</dbReference>
<dbReference type="PANTHER" id="PTHR12746:SF2">
    <property type="entry name" value="60S RIBOSOMAL EXPORT PROTEIN NMD3"/>
    <property type="match status" value="1"/>
</dbReference>
<evidence type="ECO:0000256" key="6">
    <source>
        <dbReference type="ARBA" id="ARBA00023242"/>
    </source>
</evidence>
<evidence type="ECO:0000313" key="13">
    <source>
        <dbReference type="Proteomes" id="UP000246991"/>
    </source>
</evidence>
<keyword evidence="13" id="KW-1185">Reference proteome</keyword>
<evidence type="ECO:0000256" key="2">
    <source>
        <dbReference type="ARBA" id="ARBA00017035"/>
    </source>
</evidence>
<dbReference type="EMBL" id="PYWC01000008">
    <property type="protein sequence ID" value="PWW79420.1"/>
    <property type="molecule type" value="Genomic_DNA"/>
</dbReference>
<dbReference type="GO" id="GO:0015031">
    <property type="term" value="P:protein transport"/>
    <property type="evidence" value="ECO:0007669"/>
    <property type="project" value="UniProtKB-KW"/>
</dbReference>
<protein>
    <recommendedName>
        <fullName evidence="2 7">60S ribosomal export protein NMD3</fullName>
    </recommendedName>
</protein>
<comment type="similarity">
    <text evidence="1 7">Belongs to the NMD3 family.</text>
</comment>
<name>A0A317SZT6_9PEZI</name>
<dbReference type="InterPro" id="IPR007064">
    <property type="entry name" value="Nmd3_N"/>
</dbReference>
<dbReference type="PANTHER" id="PTHR12746">
    <property type="entry name" value="NONSENSE-MEDIATED MRNA DECAY PROTEIN 3"/>
    <property type="match status" value="1"/>
</dbReference>
<dbReference type="Proteomes" id="UP000246991">
    <property type="component" value="Unassembled WGS sequence"/>
</dbReference>
<feature type="domain" description="60S ribosomal export protein NMD3 SH3" evidence="11">
    <location>
        <begin position="254"/>
        <end position="302"/>
    </location>
</feature>
<keyword evidence="4 7" id="KW-0963">Cytoplasm</keyword>
<feature type="compositionally biased region" description="Basic and acidic residues" evidence="8">
    <location>
        <begin position="476"/>
        <end position="490"/>
    </location>
</feature>
<sequence length="534" mass="59974">MDLDTVQLPITTGKATIATVLCATCGAPIDGSTGVAMCYDCIKLNVDISDGIQREATIHFCRGCDRWLQPPSQWVSAAPESRELLALCLRKLRGLAKVRIIDASFIWTEPHSKRIRVKITIQQEAFQSTILQQSFEVEYVVAYHQCPDCAKSFTANTWRACVQVRQKVPHKRTFLYLEQLILKHNAHKDTINIREVKDGLDFYYSQRNHATKMVDFLGAVVPITSKKSSELISTDIHTSTKSYKFTYSVELVPICKDDLACISIKMARSLGNISPLLLCTRIGNSIHLTDPGTLQVTDVQTSVYWRAPFSSLADVQELVEFIVLDIEPLGPTHGRFVLADAQVARASDMVSNTQSYLVRTHLGGILHPGDSVLGYHLSGANFNNPQYEDLERTAPGQIPDVILVKKSYPRKKKNRNRSWRLKRMAREESDMLPRKQDLERAERDYEMFLRDVEEDTELRASLALYKNTKKNPPTTERMEGVEMESVREEGGAEVGSGVEQDTEGGGGHGGDDGDLPEIALDELLDEFEEMHVQD</sequence>
<evidence type="ECO:0000259" key="10">
    <source>
        <dbReference type="Pfam" id="PF21192"/>
    </source>
</evidence>
<comment type="subcellular location">
    <subcellularLocation>
        <location evidence="7">Cytoplasm</location>
    </subcellularLocation>
    <subcellularLocation>
        <location evidence="7">Nucleus</location>
    </subcellularLocation>
</comment>
<organism evidence="12 13">
    <name type="scientific">Tuber magnatum</name>
    <name type="common">white Piedmont truffle</name>
    <dbReference type="NCBI Taxonomy" id="42249"/>
    <lineage>
        <taxon>Eukaryota</taxon>
        <taxon>Fungi</taxon>
        <taxon>Dikarya</taxon>
        <taxon>Ascomycota</taxon>
        <taxon>Pezizomycotina</taxon>
        <taxon>Pezizomycetes</taxon>
        <taxon>Pezizales</taxon>
        <taxon>Tuberaceae</taxon>
        <taxon>Tuber</taxon>
    </lineage>
</organism>
<evidence type="ECO:0000259" key="9">
    <source>
        <dbReference type="Pfam" id="PF04981"/>
    </source>
</evidence>
<feature type="domain" description="60S ribosomal export protein NMD3 OB-fold" evidence="10">
    <location>
        <begin position="318"/>
        <end position="406"/>
    </location>
</feature>
<evidence type="ECO:0000256" key="1">
    <source>
        <dbReference type="ARBA" id="ARBA00009794"/>
    </source>
</evidence>
<dbReference type="STRING" id="42249.A0A317SZT6"/>
<dbReference type="OrthoDB" id="203821at2759"/>
<feature type="domain" description="Nmd3 N-terminal" evidence="9">
    <location>
        <begin position="22"/>
        <end position="251"/>
    </location>
</feature>